<evidence type="ECO:0000256" key="1">
    <source>
        <dbReference type="ARBA" id="ARBA00011738"/>
    </source>
</evidence>
<keyword evidence="6" id="KW-1185">Reference proteome</keyword>
<evidence type="ECO:0000256" key="2">
    <source>
        <dbReference type="ARBA" id="ARBA00022631"/>
    </source>
</evidence>
<comment type="catalytic activity">
    <reaction evidence="4">
        <text>(S)-ureidoglycolate = urea + glyoxylate</text>
        <dbReference type="Rhea" id="RHEA:11304"/>
        <dbReference type="ChEBI" id="CHEBI:16199"/>
        <dbReference type="ChEBI" id="CHEBI:36655"/>
        <dbReference type="ChEBI" id="CHEBI:57296"/>
        <dbReference type="EC" id="4.3.2.3"/>
    </reaction>
</comment>
<dbReference type="InterPro" id="IPR024060">
    <property type="entry name" value="Ureidoglycolate_lyase_dom_sf"/>
</dbReference>
<evidence type="ECO:0000256" key="4">
    <source>
        <dbReference type="ARBA" id="ARBA00047684"/>
    </source>
</evidence>
<reference evidence="5 6" key="1">
    <citation type="submission" date="2016-10" db="EMBL/GenBank/DDBJ databases">
        <authorList>
            <person name="de Groot N.N."/>
        </authorList>
    </citation>
    <scope>NUCLEOTIDE SEQUENCE [LARGE SCALE GENOMIC DNA]</scope>
    <source>
        <strain evidence="5 6">CGMCC 1.5012</strain>
    </source>
</reference>
<organism evidence="5 6">
    <name type="scientific">Acetanaerobacterium elongatum</name>
    <dbReference type="NCBI Taxonomy" id="258515"/>
    <lineage>
        <taxon>Bacteria</taxon>
        <taxon>Bacillati</taxon>
        <taxon>Bacillota</taxon>
        <taxon>Clostridia</taxon>
        <taxon>Eubacteriales</taxon>
        <taxon>Oscillospiraceae</taxon>
        <taxon>Acetanaerobacterium</taxon>
    </lineage>
</organism>
<dbReference type="GO" id="GO:0000256">
    <property type="term" value="P:allantoin catabolic process"/>
    <property type="evidence" value="ECO:0007669"/>
    <property type="project" value="InterPro"/>
</dbReference>
<dbReference type="Pfam" id="PF04115">
    <property type="entry name" value="Ureidogly_lyase"/>
    <property type="match status" value="1"/>
</dbReference>
<dbReference type="Proteomes" id="UP000199182">
    <property type="component" value="Unassembled WGS sequence"/>
</dbReference>
<name>A0A1H0FCE0_9FIRM</name>
<dbReference type="GO" id="GO:0004848">
    <property type="term" value="F:ureidoglycolate hydrolase activity"/>
    <property type="evidence" value="ECO:0007669"/>
    <property type="project" value="InterPro"/>
</dbReference>
<dbReference type="EMBL" id="FNID01000039">
    <property type="protein sequence ID" value="SDN92305.1"/>
    <property type="molecule type" value="Genomic_DNA"/>
</dbReference>
<sequence length="164" mass="18009">MKTLKAAPVTAQSFAPYGFIADIQNPGDAYGLGGYPVTFHRDMVLMPNASTAPTAFGSLKIGKRPMLVQDVEYHTYACELMMPLDDDIVIHAGPANGGEPQVDKLEAFIIPKGTMVIFRAGAWHGAPFPVNHDATVLISLPERTYLNDTVKFLLEKEDYREINL</sequence>
<dbReference type="RefSeq" id="WP_092642778.1">
    <property type="nucleotide sequence ID" value="NZ_FNID01000039.1"/>
</dbReference>
<evidence type="ECO:0000313" key="6">
    <source>
        <dbReference type="Proteomes" id="UP000199182"/>
    </source>
</evidence>
<protein>
    <submittedName>
        <fullName evidence="5">Ureidoglycolate hydrolase (Allantoin degradation)</fullName>
    </submittedName>
</protein>
<keyword evidence="3" id="KW-0456">Lyase</keyword>
<comment type="subunit">
    <text evidence="1">Homodimer.</text>
</comment>
<dbReference type="AlphaFoldDB" id="A0A1H0FCE0"/>
<proteinExistence type="predicted"/>
<dbReference type="InterPro" id="IPR007247">
    <property type="entry name" value="Ureidogly_lyase"/>
</dbReference>
<dbReference type="GO" id="GO:0006144">
    <property type="term" value="P:purine nucleobase metabolic process"/>
    <property type="evidence" value="ECO:0007669"/>
    <property type="project" value="UniProtKB-KW"/>
</dbReference>
<dbReference type="SUPFAM" id="SSF51182">
    <property type="entry name" value="RmlC-like cupins"/>
    <property type="match status" value="1"/>
</dbReference>
<dbReference type="GO" id="GO:0050385">
    <property type="term" value="F:ureidoglycolate lyase activity"/>
    <property type="evidence" value="ECO:0007669"/>
    <property type="project" value="UniProtKB-EC"/>
</dbReference>
<dbReference type="OrthoDB" id="1956643at2"/>
<dbReference type="Gene3D" id="2.60.120.480">
    <property type="entry name" value="Ureidoglycolate hydrolase"/>
    <property type="match status" value="1"/>
</dbReference>
<gene>
    <name evidence="5" type="ORF">SAMN05192585_13916</name>
</gene>
<evidence type="ECO:0000256" key="3">
    <source>
        <dbReference type="ARBA" id="ARBA00023239"/>
    </source>
</evidence>
<dbReference type="InterPro" id="IPR011051">
    <property type="entry name" value="RmlC_Cupin_sf"/>
</dbReference>
<keyword evidence="2" id="KW-0659">Purine metabolism</keyword>
<evidence type="ECO:0000313" key="5">
    <source>
        <dbReference type="EMBL" id="SDN92305.1"/>
    </source>
</evidence>
<keyword evidence="5" id="KW-0378">Hydrolase</keyword>
<accession>A0A1H0FCE0</accession>